<dbReference type="SUPFAM" id="SSF53098">
    <property type="entry name" value="Ribonuclease H-like"/>
    <property type="match status" value="1"/>
</dbReference>
<dbReference type="KEGG" id="nae:BHE16_08555"/>
<dbReference type="GO" id="GO:0004523">
    <property type="term" value="F:RNA-DNA hybrid ribonuclease activity"/>
    <property type="evidence" value="ECO:0007669"/>
    <property type="project" value="InterPro"/>
</dbReference>
<evidence type="ECO:0000259" key="1">
    <source>
        <dbReference type="PROSITE" id="PS50879"/>
    </source>
</evidence>
<reference evidence="2 3" key="1">
    <citation type="submission" date="2016-11" db="EMBL/GenBank/DDBJ databases">
        <title>Genome sequencing of Zhihengliuella aestuarii B18 antagonistic to Plasmodiophora brassicae.</title>
        <authorList>
            <person name="Luo Y."/>
        </authorList>
    </citation>
    <scope>NUCLEOTIDE SEQUENCE [LARGE SCALE GENOMIC DNA]</scope>
    <source>
        <strain evidence="2 3">B18</strain>
    </source>
</reference>
<protein>
    <recommendedName>
        <fullName evidence="1">RNase H type-1 domain-containing protein</fullName>
    </recommendedName>
</protein>
<evidence type="ECO:0000313" key="2">
    <source>
        <dbReference type="EMBL" id="APF41040.1"/>
    </source>
</evidence>
<keyword evidence="3" id="KW-1185">Reference proteome</keyword>
<dbReference type="Proteomes" id="UP000183530">
    <property type="component" value="Chromosome"/>
</dbReference>
<dbReference type="PROSITE" id="PS50879">
    <property type="entry name" value="RNASE_H_1"/>
    <property type="match status" value="1"/>
</dbReference>
<accession>A0A1L2ZPD7</accession>
<dbReference type="EMBL" id="CP018135">
    <property type="protein sequence ID" value="APF41040.1"/>
    <property type="molecule type" value="Genomic_DNA"/>
</dbReference>
<dbReference type="InterPro" id="IPR012337">
    <property type="entry name" value="RNaseH-like_sf"/>
</dbReference>
<dbReference type="STRING" id="556325.BHE16_08555"/>
<proteinExistence type="predicted"/>
<dbReference type="GO" id="GO:0003676">
    <property type="term" value="F:nucleic acid binding"/>
    <property type="evidence" value="ECO:0007669"/>
    <property type="project" value="InterPro"/>
</dbReference>
<gene>
    <name evidence="2" type="ORF">BHE16_08555</name>
</gene>
<sequence length="177" mass="19678">MQVSTDASKGKSTTAGLGWVIDFQHADPRNKLTAPRLGFDLRESRSILEAELHAISTGLKKALSWCNGLEPQLTAANITRTFVVRLDSQIAIHLLDGTLSQDAVVSKNVEAVLTELKSVAQRHSVEFTWVRGHNGDQGNEFADRLAVFARRTHESAIEPGRQQQTFEVIRRDYLATR</sequence>
<name>A0A1L2ZPD7_9MICC</name>
<dbReference type="InterPro" id="IPR036397">
    <property type="entry name" value="RNaseH_sf"/>
</dbReference>
<feature type="domain" description="RNase H type-1" evidence="1">
    <location>
        <begin position="1"/>
        <end position="151"/>
    </location>
</feature>
<evidence type="ECO:0000313" key="3">
    <source>
        <dbReference type="Proteomes" id="UP000183530"/>
    </source>
</evidence>
<dbReference type="RefSeq" id="WP_071894511.1">
    <property type="nucleotide sequence ID" value="NZ_CP018135.1"/>
</dbReference>
<dbReference type="Pfam" id="PF00075">
    <property type="entry name" value="RNase_H"/>
    <property type="match status" value="1"/>
</dbReference>
<dbReference type="InterPro" id="IPR002156">
    <property type="entry name" value="RNaseH_domain"/>
</dbReference>
<organism evidence="2 3">
    <name type="scientific">Neomicrococcus aestuarii</name>
    <dbReference type="NCBI Taxonomy" id="556325"/>
    <lineage>
        <taxon>Bacteria</taxon>
        <taxon>Bacillati</taxon>
        <taxon>Actinomycetota</taxon>
        <taxon>Actinomycetes</taxon>
        <taxon>Micrococcales</taxon>
        <taxon>Micrococcaceae</taxon>
        <taxon>Neomicrococcus</taxon>
    </lineage>
</organism>
<dbReference type="AlphaFoldDB" id="A0A1L2ZPD7"/>
<dbReference type="Gene3D" id="3.30.420.10">
    <property type="entry name" value="Ribonuclease H-like superfamily/Ribonuclease H"/>
    <property type="match status" value="1"/>
</dbReference>